<keyword evidence="2" id="KW-1185">Reference proteome</keyword>
<dbReference type="Proteomes" id="UP000663193">
    <property type="component" value="Chromosome 13"/>
</dbReference>
<reference evidence="2" key="1">
    <citation type="journal article" date="2021" name="BMC Genomics">
        <title>Chromosome-level genome assembly and manually-curated proteome of model necrotroph Parastagonospora nodorum Sn15 reveals a genome-wide trove of candidate effector homologs, and redundancy of virulence-related functions within an accessory chromosome.</title>
        <authorList>
            <person name="Bertazzoni S."/>
            <person name="Jones D.A.B."/>
            <person name="Phan H.T."/>
            <person name="Tan K.-C."/>
            <person name="Hane J.K."/>
        </authorList>
    </citation>
    <scope>NUCLEOTIDE SEQUENCE [LARGE SCALE GENOMIC DNA]</scope>
    <source>
        <strain evidence="2">SN15 / ATCC MYA-4574 / FGSC 10173)</strain>
    </source>
</reference>
<dbReference type="AlphaFoldDB" id="A0A7U2FAT9"/>
<sequence>MDLGSSGSTHCWHFLIYLYPTTKRCRNLISYVTVRLNESQGAGNVCVSSSTCTESWGIT</sequence>
<dbReference type="VEuPathDB" id="FungiDB:JI435_417300"/>
<evidence type="ECO:0000313" key="2">
    <source>
        <dbReference type="Proteomes" id="UP000663193"/>
    </source>
</evidence>
<gene>
    <name evidence="1" type="ORF">JI435_417300</name>
</gene>
<accession>A0A7U2FAT9</accession>
<organism evidence="1 2">
    <name type="scientific">Phaeosphaeria nodorum (strain SN15 / ATCC MYA-4574 / FGSC 10173)</name>
    <name type="common">Glume blotch fungus</name>
    <name type="synonym">Parastagonospora nodorum</name>
    <dbReference type="NCBI Taxonomy" id="321614"/>
    <lineage>
        <taxon>Eukaryota</taxon>
        <taxon>Fungi</taxon>
        <taxon>Dikarya</taxon>
        <taxon>Ascomycota</taxon>
        <taxon>Pezizomycotina</taxon>
        <taxon>Dothideomycetes</taxon>
        <taxon>Pleosporomycetidae</taxon>
        <taxon>Pleosporales</taxon>
        <taxon>Pleosporineae</taxon>
        <taxon>Phaeosphaeriaceae</taxon>
        <taxon>Parastagonospora</taxon>
    </lineage>
</organism>
<evidence type="ECO:0000313" key="1">
    <source>
        <dbReference type="EMBL" id="QRD01877.1"/>
    </source>
</evidence>
<protein>
    <submittedName>
        <fullName evidence="1">Uncharacterized protein</fullName>
    </submittedName>
</protein>
<name>A0A7U2FAT9_PHANO</name>
<dbReference type="EMBL" id="CP069035">
    <property type="protein sequence ID" value="QRD01877.1"/>
    <property type="molecule type" value="Genomic_DNA"/>
</dbReference>
<proteinExistence type="predicted"/>